<dbReference type="GO" id="GO:0016705">
    <property type="term" value="F:oxidoreductase activity, acting on paired donors, with incorporation or reduction of molecular oxygen"/>
    <property type="evidence" value="ECO:0007669"/>
    <property type="project" value="InterPro"/>
</dbReference>
<dbReference type="GO" id="GO:0005506">
    <property type="term" value="F:iron ion binding"/>
    <property type="evidence" value="ECO:0007669"/>
    <property type="project" value="InterPro"/>
</dbReference>
<dbReference type="InterPro" id="IPR002401">
    <property type="entry name" value="Cyt_P450_E_grp-I"/>
</dbReference>
<dbReference type="InterPro" id="IPR036396">
    <property type="entry name" value="Cyt_P450_sf"/>
</dbReference>
<evidence type="ECO:0000313" key="4">
    <source>
        <dbReference type="Proteomes" id="UP000249363"/>
    </source>
</evidence>
<keyword evidence="1" id="KW-0479">Metal-binding</keyword>
<keyword evidence="2" id="KW-0812">Transmembrane</keyword>
<dbReference type="OrthoDB" id="1470350at2759"/>
<keyword evidence="4" id="KW-1185">Reference proteome</keyword>
<dbReference type="GeneID" id="63799243"/>
<feature type="transmembrane region" description="Helical" evidence="2">
    <location>
        <begin position="346"/>
        <end position="369"/>
    </location>
</feature>
<dbReference type="Gene3D" id="1.10.630.10">
    <property type="entry name" value="Cytochrome P450"/>
    <property type="match status" value="1"/>
</dbReference>
<organism evidence="3 4">
    <name type="scientific">Talaromyces amestolkiae</name>
    <dbReference type="NCBI Taxonomy" id="1196081"/>
    <lineage>
        <taxon>Eukaryota</taxon>
        <taxon>Fungi</taxon>
        <taxon>Dikarya</taxon>
        <taxon>Ascomycota</taxon>
        <taxon>Pezizomycotina</taxon>
        <taxon>Eurotiomycetes</taxon>
        <taxon>Eurotiomycetidae</taxon>
        <taxon>Eurotiales</taxon>
        <taxon>Trichocomaceae</taxon>
        <taxon>Talaromyces</taxon>
        <taxon>Talaromyces sect. Talaromyces</taxon>
    </lineage>
</organism>
<sequence length="551" mass="62252">MSSVSFYLLGEDPSTARVIEVPDKTDHESLQYLIASHFAVVHPKGIAFNNEDSVLESVPDILAHEGPIAITIDGRGVRPVPGPQGLPYVGNYFEIFPDHVGNHQRLYQQYGPLFKTTNMGCVTYHTNDAVLSAIVFDESDFFSKNIIEGHPMRPLKNPDAGIFVSDTNTEAWRMSHKFISPALGPKAVRHYAPVMQKVVEESFPVFDELGDRDEAWNAWPYMLKMSSSIIGKLVLGMDFKHFEAVDTPMHEVPRLIAHLLELNKKISTKGDWYNKLPFGDPARLRASKKRLDFLFEQAIVAAASGGVEDLELQEAALKAENIVDYLQRATDNKGNKMPRDRLVDPLIVTIAAGFTTTTTILAWLLYGLVEYPGMQDRLLQELIDFGFTEDTVCTVDLINKMPFLDAYVKETLRRHSPSFQPARTSKVDCILPGAYKLPKDSVVISETWHIHNNPKAWDNPTRFDPDRWLGDQANIPKGAFVPFATGQRMCIGNSYVLQAVKIFLPKLVYRYEFSQASTEAVEYEPYFQLIRPTNLYVRAEKRVKWPPKTEA</sequence>
<dbReference type="PANTHER" id="PTHR24305:SF87">
    <property type="entry name" value="CYTOCHROME P450 MONOOXYGENASE ALND-RELATED"/>
    <property type="match status" value="1"/>
</dbReference>
<evidence type="ECO:0008006" key="5">
    <source>
        <dbReference type="Google" id="ProtNLM"/>
    </source>
</evidence>
<accession>A0A364LDZ6</accession>
<dbReference type="SUPFAM" id="SSF48264">
    <property type="entry name" value="Cytochrome P450"/>
    <property type="match status" value="1"/>
</dbReference>
<feature type="binding site" description="axial binding residue" evidence="1">
    <location>
        <position position="490"/>
    </location>
    <ligand>
        <name>heme</name>
        <dbReference type="ChEBI" id="CHEBI:30413"/>
    </ligand>
    <ligandPart>
        <name>Fe</name>
        <dbReference type="ChEBI" id="CHEBI:18248"/>
    </ligandPart>
</feature>
<dbReference type="AlphaFoldDB" id="A0A364LDZ6"/>
<dbReference type="RefSeq" id="XP_040738531.1">
    <property type="nucleotide sequence ID" value="XM_040872614.1"/>
</dbReference>
<dbReference type="CDD" id="cd00302">
    <property type="entry name" value="cytochrome_P450"/>
    <property type="match status" value="1"/>
</dbReference>
<comment type="cofactor">
    <cofactor evidence="1">
        <name>heme</name>
        <dbReference type="ChEBI" id="CHEBI:30413"/>
    </cofactor>
</comment>
<dbReference type="InterPro" id="IPR050121">
    <property type="entry name" value="Cytochrome_P450_monoxygenase"/>
</dbReference>
<name>A0A364LDZ6_TALAM</name>
<keyword evidence="1" id="KW-0408">Iron</keyword>
<proteinExistence type="predicted"/>
<keyword evidence="2" id="KW-1133">Transmembrane helix</keyword>
<keyword evidence="2" id="KW-0472">Membrane</keyword>
<dbReference type="Pfam" id="PF00067">
    <property type="entry name" value="p450"/>
    <property type="match status" value="1"/>
</dbReference>
<gene>
    <name evidence="3" type="ORF">BHQ10_010029</name>
</gene>
<dbReference type="InterPro" id="IPR001128">
    <property type="entry name" value="Cyt_P450"/>
</dbReference>
<dbReference type="STRING" id="1196081.A0A364LDZ6"/>
<dbReference type="PRINTS" id="PR00463">
    <property type="entry name" value="EP450I"/>
</dbReference>
<keyword evidence="1" id="KW-0349">Heme</keyword>
<dbReference type="EMBL" id="MIKG01000028">
    <property type="protein sequence ID" value="RAO74017.1"/>
    <property type="molecule type" value="Genomic_DNA"/>
</dbReference>
<dbReference type="Proteomes" id="UP000249363">
    <property type="component" value="Unassembled WGS sequence"/>
</dbReference>
<comment type="caution">
    <text evidence="3">The sequence shown here is derived from an EMBL/GenBank/DDBJ whole genome shotgun (WGS) entry which is preliminary data.</text>
</comment>
<dbReference type="PRINTS" id="PR00385">
    <property type="entry name" value="P450"/>
</dbReference>
<protein>
    <recommendedName>
        <fullName evidence="5">Cytochrome P450</fullName>
    </recommendedName>
</protein>
<evidence type="ECO:0000256" key="1">
    <source>
        <dbReference type="PIRSR" id="PIRSR602401-1"/>
    </source>
</evidence>
<evidence type="ECO:0000313" key="3">
    <source>
        <dbReference type="EMBL" id="RAO74017.1"/>
    </source>
</evidence>
<reference evidence="3 4" key="1">
    <citation type="journal article" date="2017" name="Biotechnol. Biofuels">
        <title>Differential beta-glucosidase expression as a function of carbon source availability in Talaromyces amestolkiae: a genomic and proteomic approach.</title>
        <authorList>
            <person name="de Eugenio L.I."/>
            <person name="Mendez-Liter J.A."/>
            <person name="Nieto-Dominguez M."/>
            <person name="Alonso L."/>
            <person name="Gil-Munoz J."/>
            <person name="Barriuso J."/>
            <person name="Prieto A."/>
            <person name="Martinez M.J."/>
        </authorList>
    </citation>
    <scope>NUCLEOTIDE SEQUENCE [LARGE SCALE GENOMIC DNA]</scope>
    <source>
        <strain evidence="3 4">CIB</strain>
    </source>
</reference>
<dbReference type="GO" id="GO:0004497">
    <property type="term" value="F:monooxygenase activity"/>
    <property type="evidence" value="ECO:0007669"/>
    <property type="project" value="InterPro"/>
</dbReference>
<evidence type="ECO:0000256" key="2">
    <source>
        <dbReference type="SAM" id="Phobius"/>
    </source>
</evidence>
<dbReference type="GO" id="GO:0020037">
    <property type="term" value="F:heme binding"/>
    <property type="evidence" value="ECO:0007669"/>
    <property type="project" value="InterPro"/>
</dbReference>
<dbReference type="PANTHER" id="PTHR24305">
    <property type="entry name" value="CYTOCHROME P450"/>
    <property type="match status" value="1"/>
</dbReference>
<dbReference type="FunFam" id="1.10.630.10:FF:000090">
    <property type="entry name" value="Cytochrome P450 monooxygenase"/>
    <property type="match status" value="1"/>
</dbReference>